<proteinExistence type="predicted"/>
<feature type="region of interest" description="Disordered" evidence="1">
    <location>
        <begin position="80"/>
        <end position="117"/>
    </location>
</feature>
<protein>
    <submittedName>
        <fullName evidence="2">Uncharacterized protein</fullName>
    </submittedName>
</protein>
<reference evidence="2 3" key="1">
    <citation type="journal article" date="2017" name="Curr. Biol.">
        <title>The Evolution of Venom by Co-option of Single-Copy Genes.</title>
        <authorList>
            <person name="Martinson E.O."/>
            <person name="Mrinalini"/>
            <person name="Kelkar Y.D."/>
            <person name="Chang C.H."/>
            <person name="Werren J.H."/>
        </authorList>
    </citation>
    <scope>NUCLEOTIDE SEQUENCE [LARGE SCALE GENOMIC DNA]</scope>
    <source>
        <strain evidence="2 3">Alberta</strain>
        <tissue evidence="2">Whole body</tissue>
    </source>
</reference>
<feature type="compositionally biased region" description="Basic and acidic residues" evidence="1">
    <location>
        <begin position="19"/>
        <end position="33"/>
    </location>
</feature>
<evidence type="ECO:0000313" key="3">
    <source>
        <dbReference type="Proteomes" id="UP000215335"/>
    </source>
</evidence>
<feature type="compositionally biased region" description="Polar residues" evidence="1">
    <location>
        <begin position="80"/>
        <end position="92"/>
    </location>
</feature>
<feature type="compositionally biased region" description="Polar residues" evidence="1">
    <location>
        <begin position="106"/>
        <end position="117"/>
    </location>
</feature>
<keyword evidence="3" id="KW-1185">Reference proteome</keyword>
<evidence type="ECO:0000313" key="2">
    <source>
        <dbReference type="EMBL" id="OXU21949.1"/>
    </source>
</evidence>
<gene>
    <name evidence="2" type="ORF">TSAR_015542</name>
</gene>
<dbReference type="EMBL" id="NNAY01002142">
    <property type="protein sequence ID" value="OXU21949.1"/>
    <property type="molecule type" value="Genomic_DNA"/>
</dbReference>
<accession>A0A232EUA5</accession>
<evidence type="ECO:0000256" key="1">
    <source>
        <dbReference type="SAM" id="MobiDB-lite"/>
    </source>
</evidence>
<name>A0A232EUA5_9HYME</name>
<sequence>MSSNVKLYPLHPAQKPIAHHRETNGRREGRRIEPSGVRAPSSRPKPLVDRVSSRRYLTSESNNMSIRCVAITTLMENKEVTQQQTQANTSWHKPQVSAPTARDAVSTDNHQQENQTSVSCLSNRIIERLKI</sequence>
<comment type="caution">
    <text evidence="2">The sequence shown here is derived from an EMBL/GenBank/DDBJ whole genome shotgun (WGS) entry which is preliminary data.</text>
</comment>
<dbReference type="AlphaFoldDB" id="A0A232EUA5"/>
<feature type="region of interest" description="Disordered" evidence="1">
    <location>
        <begin position="1"/>
        <end position="49"/>
    </location>
</feature>
<organism evidence="2 3">
    <name type="scientific">Trichomalopsis sarcophagae</name>
    <dbReference type="NCBI Taxonomy" id="543379"/>
    <lineage>
        <taxon>Eukaryota</taxon>
        <taxon>Metazoa</taxon>
        <taxon>Ecdysozoa</taxon>
        <taxon>Arthropoda</taxon>
        <taxon>Hexapoda</taxon>
        <taxon>Insecta</taxon>
        <taxon>Pterygota</taxon>
        <taxon>Neoptera</taxon>
        <taxon>Endopterygota</taxon>
        <taxon>Hymenoptera</taxon>
        <taxon>Apocrita</taxon>
        <taxon>Proctotrupomorpha</taxon>
        <taxon>Chalcidoidea</taxon>
        <taxon>Pteromalidae</taxon>
        <taxon>Pteromalinae</taxon>
        <taxon>Trichomalopsis</taxon>
    </lineage>
</organism>
<dbReference type="Proteomes" id="UP000215335">
    <property type="component" value="Unassembled WGS sequence"/>
</dbReference>